<organism evidence="3 4">
    <name type="scientific">Fulvivirga marina</name>
    <dbReference type="NCBI Taxonomy" id="2494733"/>
    <lineage>
        <taxon>Bacteria</taxon>
        <taxon>Pseudomonadati</taxon>
        <taxon>Bacteroidota</taxon>
        <taxon>Cytophagia</taxon>
        <taxon>Cytophagales</taxon>
        <taxon>Fulvivirgaceae</taxon>
        <taxon>Fulvivirga</taxon>
    </lineage>
</organism>
<feature type="transmembrane region" description="Helical" evidence="1">
    <location>
        <begin position="7"/>
        <end position="25"/>
    </location>
</feature>
<reference evidence="3" key="1">
    <citation type="submission" date="2021-01" db="EMBL/GenBank/DDBJ databases">
        <title>Fulvivirga kasyanovii gen. nov., sp nov., a novel member of the phylum Bacteroidetes isolated from seawater in a mussel farm.</title>
        <authorList>
            <person name="Zhao L.-H."/>
            <person name="Wang Z.-J."/>
        </authorList>
    </citation>
    <scope>NUCLEOTIDE SEQUENCE</scope>
    <source>
        <strain evidence="3">29W222</strain>
    </source>
</reference>
<name>A0A937KAN9_9BACT</name>
<dbReference type="AlphaFoldDB" id="A0A937KAN9"/>
<dbReference type="Proteomes" id="UP000614216">
    <property type="component" value="Unassembled WGS sequence"/>
</dbReference>
<dbReference type="Pfam" id="PF13539">
    <property type="entry name" value="Peptidase_M15_4"/>
    <property type="match status" value="1"/>
</dbReference>
<keyword evidence="1" id="KW-0812">Transmembrane</keyword>
<keyword evidence="1" id="KW-1133">Transmembrane helix</keyword>
<sequence>MQVKRKYIYGAGAACFTLALVAWLSREKIYKHFDYKTKFLLQRLDPGFRKKVERFLSRAAKEGIELRVTSANRSCGEQDELYAQGRTKPGKIVTNAICGKSSHNYHKAVDVVEFAGGKPLWENPRWEHIGRLGEKEGLEWGGRWRSFKDRPHFQDLGGRTIAQLYRGFQRTGRLVA</sequence>
<dbReference type="SUPFAM" id="SSF55166">
    <property type="entry name" value="Hedgehog/DD-peptidase"/>
    <property type="match status" value="1"/>
</dbReference>
<dbReference type="InterPro" id="IPR039561">
    <property type="entry name" value="Peptidase_M15C"/>
</dbReference>
<keyword evidence="1" id="KW-0472">Membrane</keyword>
<evidence type="ECO:0000256" key="1">
    <source>
        <dbReference type="SAM" id="Phobius"/>
    </source>
</evidence>
<proteinExistence type="predicted"/>
<protein>
    <submittedName>
        <fullName evidence="3">M15 family metallopeptidase</fullName>
    </submittedName>
</protein>
<gene>
    <name evidence="3" type="ORF">JMN32_00130</name>
</gene>
<accession>A0A937KAN9</accession>
<comment type="caution">
    <text evidence="3">The sequence shown here is derived from an EMBL/GenBank/DDBJ whole genome shotgun (WGS) entry which is preliminary data.</text>
</comment>
<dbReference type="Gene3D" id="3.30.1380.10">
    <property type="match status" value="1"/>
</dbReference>
<evidence type="ECO:0000313" key="4">
    <source>
        <dbReference type="Proteomes" id="UP000614216"/>
    </source>
</evidence>
<evidence type="ECO:0000259" key="2">
    <source>
        <dbReference type="Pfam" id="PF13539"/>
    </source>
</evidence>
<dbReference type="EMBL" id="JAEUGD010000001">
    <property type="protein sequence ID" value="MBL6444694.1"/>
    <property type="molecule type" value="Genomic_DNA"/>
</dbReference>
<keyword evidence="4" id="KW-1185">Reference proteome</keyword>
<dbReference type="GO" id="GO:0008233">
    <property type="term" value="F:peptidase activity"/>
    <property type="evidence" value="ECO:0007669"/>
    <property type="project" value="InterPro"/>
</dbReference>
<dbReference type="RefSeq" id="WP_202854239.1">
    <property type="nucleotide sequence ID" value="NZ_JAEUGD010000001.1"/>
</dbReference>
<evidence type="ECO:0000313" key="3">
    <source>
        <dbReference type="EMBL" id="MBL6444694.1"/>
    </source>
</evidence>
<feature type="domain" description="Peptidase M15C" evidence="2">
    <location>
        <begin position="100"/>
        <end position="154"/>
    </location>
</feature>
<dbReference type="InterPro" id="IPR009045">
    <property type="entry name" value="Zn_M74/Hedgehog-like"/>
</dbReference>
<dbReference type="CDD" id="cd14845">
    <property type="entry name" value="L-Ala-D-Glu_peptidase_like"/>
    <property type="match status" value="1"/>
</dbReference>